<keyword evidence="1 2" id="KW-0645">Protease</keyword>
<organism evidence="3 4">
    <name type="scientific">Astyanax mexicanus</name>
    <name type="common">Blind cave fish</name>
    <name type="synonym">Astyanax fasciatus mexicanus</name>
    <dbReference type="NCBI Taxonomy" id="7994"/>
    <lineage>
        <taxon>Eukaryota</taxon>
        <taxon>Metazoa</taxon>
        <taxon>Chordata</taxon>
        <taxon>Craniata</taxon>
        <taxon>Vertebrata</taxon>
        <taxon>Euteleostomi</taxon>
        <taxon>Actinopterygii</taxon>
        <taxon>Neopterygii</taxon>
        <taxon>Teleostei</taxon>
        <taxon>Ostariophysi</taxon>
        <taxon>Characiformes</taxon>
        <taxon>Characoidei</taxon>
        <taxon>Acestrorhamphidae</taxon>
        <taxon>Acestrorhamphinae</taxon>
        <taxon>Astyanax</taxon>
    </lineage>
</organism>
<dbReference type="Proteomes" id="UP000694621">
    <property type="component" value="Unplaced"/>
</dbReference>
<accession>A0A8B9LD86</accession>
<dbReference type="InterPro" id="IPR009003">
    <property type="entry name" value="Peptidase_S1_PA"/>
</dbReference>
<evidence type="ECO:0000313" key="2">
    <source>
        <dbReference type="EMBL" id="KAG9275356.1"/>
    </source>
</evidence>
<proteinExistence type="inferred from homology"/>
<comment type="PTM">
    <text evidence="1">The full-lengh TYSND1 is the active the proteolytic processing of PTS1- and PTS2-proteins and in self-cleavage, and intermolecular self-cleavage of TYSND1 down-regulates its protease activity.</text>
</comment>
<comment type="subcellular location">
    <subcellularLocation>
        <location evidence="1">Peroxisome</location>
    </subcellularLocation>
</comment>
<dbReference type="CTD" id="219743"/>
<dbReference type="Ensembl" id="ENSAMXT00005053898.1">
    <property type="protein sequence ID" value="ENSAMXP00005049725.1"/>
    <property type="gene ID" value="ENSAMXG00005022622.1"/>
</dbReference>
<protein>
    <recommendedName>
        <fullName evidence="1">Peroxisomal leader peptide-processing protease</fullName>
        <ecNumber evidence="1">3.4.21.-</ecNumber>
    </recommendedName>
</protein>
<dbReference type="GO" id="GO:0005777">
    <property type="term" value="C:peroxisome"/>
    <property type="evidence" value="ECO:0007669"/>
    <property type="project" value="UniProtKB-SubCell"/>
</dbReference>
<dbReference type="GO" id="GO:0004252">
    <property type="term" value="F:serine-type endopeptidase activity"/>
    <property type="evidence" value="ECO:0007669"/>
    <property type="project" value="InterPro"/>
</dbReference>
<keyword evidence="1" id="KW-0576">Peroxisome</keyword>
<dbReference type="InterPro" id="IPR043504">
    <property type="entry name" value="Peptidase_S1_PA_chymotrypsin"/>
</dbReference>
<dbReference type="PANTHER" id="PTHR21004:SF0">
    <property type="entry name" value="PEROXISOMAL LEADER PEPTIDE-PROCESSING PROTEASE"/>
    <property type="match status" value="1"/>
</dbReference>
<dbReference type="InterPro" id="IPR039245">
    <property type="entry name" value="TYSND1/DEG15"/>
</dbReference>
<dbReference type="AlphaFoldDB" id="A0A8B9LD86"/>
<dbReference type="PANTHER" id="PTHR21004">
    <property type="entry name" value="SERINE PROTEASE-RELATED"/>
    <property type="match status" value="1"/>
</dbReference>
<evidence type="ECO:0000256" key="1">
    <source>
        <dbReference type="PIRNR" id="PIRNR037989"/>
    </source>
</evidence>
<dbReference type="Gene3D" id="2.40.10.10">
    <property type="entry name" value="Trypsin-like serine proteases"/>
    <property type="match status" value="3"/>
</dbReference>
<dbReference type="GO" id="GO:0016485">
    <property type="term" value="P:protein processing"/>
    <property type="evidence" value="ECO:0007669"/>
    <property type="project" value="InterPro"/>
</dbReference>
<dbReference type="EMBL" id="JAICCE010000007">
    <property type="protein sequence ID" value="KAG9275356.1"/>
    <property type="molecule type" value="Genomic_DNA"/>
</dbReference>
<dbReference type="KEGG" id="amex:103024644"/>
<dbReference type="GeneID" id="103024644"/>
<comment type="similarity">
    <text evidence="1">Belongs to the peptidase S1B family.</text>
</comment>
<keyword evidence="1" id="KW-0378">Hydrolase</keyword>
<keyword evidence="1" id="KW-0720">Serine protease</keyword>
<dbReference type="Proteomes" id="UP000752171">
    <property type="component" value="Unassembled WGS sequence"/>
</dbReference>
<sequence length="521" mass="56227">MSVEQSCCIVSVSESSSRQEQQNPLSCSGVILNDKSGIVLCSGTVFSPFLIDKECINQNVSILYASSFKNSMRVSVGRADVIANTTVKNEHPRLHQTAELLMMVNCVEFQKAFQKIFIEAEKWNFYSGGDEDADILIDSVFLSWFAVLKMSGLPTSTLDDTIPWIKSSSLRKGHSVLACGSPFGSFCPDLFMSTLSKGIVSNLAGEENALILTDARCLPGTEGGGLFVSDGDTPHLVGLITSPLCWKSNEWIGLALVCSFHLILKRILQAVTSHQSLRDISTHSSTHIHQVSSSSSLKLCNGNFLTVVLVDSGQLWGSGILLNPRLVLTCRHVVDGKAFLLVRVNINERLLTLKGRVLFSTKASSPYDIAVVELQEPFADVVVPQLATRFQPGEDVVVLGYGALGKTCGPSMTSGILSRVITAKSRPVMLQTTCAVQCGASGGAVIRANTGELLGIVSSNTRDFAAKVTYPHLNFSIPVSVLEPLLDGFAETGNVAVFQALDSAEDEVRKVWRLQIPPSKL</sequence>
<dbReference type="Pfam" id="PF13365">
    <property type="entry name" value="Trypsin_2"/>
    <property type="match status" value="1"/>
</dbReference>
<dbReference type="OMA" id="CWKSTEW"/>
<comment type="function">
    <text evidence="1">Peroxisomal protease that mediates both the removal of the leader peptide from proteins containing a PTS2 target sequence and processes several PTS1-containing proteins. Catalyzes the processing of PTS1-proteins involved in the peroxisomal beta-oxidation of fatty acids.</text>
</comment>
<dbReference type="GO" id="GO:0031998">
    <property type="term" value="P:regulation of fatty acid beta-oxidation"/>
    <property type="evidence" value="ECO:0007669"/>
    <property type="project" value="TreeGrafter"/>
</dbReference>
<reference evidence="2 5" key="1">
    <citation type="submission" date="2021-07" db="EMBL/GenBank/DDBJ databases">
        <authorList>
            <person name="Imarazene B."/>
            <person name="Zahm M."/>
            <person name="Klopp C."/>
            <person name="Cabau C."/>
            <person name="Beille S."/>
            <person name="Jouanno E."/>
            <person name="Castinel A."/>
            <person name="Lluch J."/>
            <person name="Gil L."/>
            <person name="Kuchtly C."/>
            <person name="Lopez Roques C."/>
            <person name="Donnadieu C."/>
            <person name="Parrinello H."/>
            <person name="Journot L."/>
            <person name="Du K."/>
            <person name="Schartl M."/>
            <person name="Retaux S."/>
            <person name="Guiguen Y."/>
        </authorList>
    </citation>
    <scope>NUCLEOTIDE SEQUENCE [LARGE SCALE GENOMIC DNA]</scope>
    <source>
        <strain evidence="2">Pach_M1</strain>
        <tissue evidence="2">Testis</tissue>
    </source>
</reference>
<gene>
    <name evidence="2" type="primary">TYSND1</name>
    <name evidence="2" type="ORF">AMEX_G9862</name>
</gene>
<evidence type="ECO:0000313" key="5">
    <source>
        <dbReference type="Proteomes" id="UP000752171"/>
    </source>
</evidence>
<dbReference type="SUPFAM" id="SSF50494">
    <property type="entry name" value="Trypsin-like serine proteases"/>
    <property type="match status" value="2"/>
</dbReference>
<name>A0A8B9LD86_ASTMX</name>
<evidence type="ECO:0000313" key="4">
    <source>
        <dbReference type="Proteomes" id="UP000694621"/>
    </source>
</evidence>
<dbReference type="EC" id="3.4.21.-" evidence="1"/>
<evidence type="ECO:0000313" key="3">
    <source>
        <dbReference type="Ensembl" id="ENSAMXP00005049725.1"/>
    </source>
</evidence>
<reference evidence="3" key="2">
    <citation type="submission" date="2025-05" db="UniProtKB">
        <authorList>
            <consortium name="Ensembl"/>
        </authorList>
    </citation>
    <scope>IDENTIFICATION</scope>
</reference>
<dbReference type="OrthoDB" id="17845at2759"/>